<organism evidence="2">
    <name type="scientific">freshwater metagenome</name>
    <dbReference type="NCBI Taxonomy" id="449393"/>
    <lineage>
        <taxon>unclassified sequences</taxon>
        <taxon>metagenomes</taxon>
        <taxon>ecological metagenomes</taxon>
    </lineage>
</organism>
<name>A0A6J6PW10_9ZZZZ</name>
<dbReference type="AlphaFoldDB" id="A0A6J6PW10"/>
<feature type="region of interest" description="Disordered" evidence="1">
    <location>
        <begin position="23"/>
        <end position="70"/>
    </location>
</feature>
<accession>A0A6J6PW10</accession>
<evidence type="ECO:0000313" key="2">
    <source>
        <dbReference type="EMBL" id="CAB4701303.1"/>
    </source>
</evidence>
<dbReference type="EMBL" id="CAEZXT010000051">
    <property type="protein sequence ID" value="CAB4701303.1"/>
    <property type="molecule type" value="Genomic_DNA"/>
</dbReference>
<proteinExistence type="predicted"/>
<feature type="compositionally biased region" description="Low complexity" evidence="1">
    <location>
        <begin position="29"/>
        <end position="70"/>
    </location>
</feature>
<protein>
    <submittedName>
        <fullName evidence="2">Unannotated protein</fullName>
    </submittedName>
</protein>
<sequence length="246" mass="26904">MGTLINRVVLTVSLALVLAGTTPPTYGATSKPTSSPTSKPTSKTVPTPTAKTTSKTSPLPKTSVAPTKKPAVKTVIKPKKKIVYKKRNVKITPSKSPAWPPKSFEGWKSVDDVYWKTSISQKEQNGILSDLRQKTFFSEQMKDKTCTKFACGVIALAATDGCRWWQIDSVLSRPTSATDPTPIVIGSIRTLLSSTKARERATVWLVSTEPLKFSDDTFTKVTDIYCNHMPSTEKLNTNTYTSVSAQ</sequence>
<reference evidence="2" key="1">
    <citation type="submission" date="2020-05" db="EMBL/GenBank/DDBJ databases">
        <authorList>
            <person name="Chiriac C."/>
            <person name="Salcher M."/>
            <person name="Ghai R."/>
            <person name="Kavagutti S V."/>
        </authorList>
    </citation>
    <scope>NUCLEOTIDE SEQUENCE</scope>
</reference>
<evidence type="ECO:0000256" key="1">
    <source>
        <dbReference type="SAM" id="MobiDB-lite"/>
    </source>
</evidence>
<gene>
    <name evidence="2" type="ORF">UFOPK2589_00849</name>
</gene>